<evidence type="ECO:0000259" key="5">
    <source>
        <dbReference type="SMART" id="SM00458"/>
    </source>
</evidence>
<feature type="chain" id="PRO_5045237249" description="RHS repeat-associated core domain-containing protein" evidence="3">
    <location>
        <begin position="39"/>
        <end position="2586"/>
    </location>
</feature>
<evidence type="ECO:0000256" key="1">
    <source>
        <dbReference type="ARBA" id="ARBA00022737"/>
    </source>
</evidence>
<dbReference type="Gene3D" id="2.170.16.10">
    <property type="entry name" value="Hedgehog/Intein (Hint) domain"/>
    <property type="match status" value="1"/>
</dbReference>
<dbReference type="SMART" id="SM00306">
    <property type="entry name" value="HintN"/>
    <property type="match status" value="1"/>
</dbReference>
<dbReference type="Proteomes" id="UP000647860">
    <property type="component" value="Unassembled WGS sequence"/>
</dbReference>
<dbReference type="Pfam" id="PF07591">
    <property type="entry name" value="PT-HINT"/>
    <property type="match status" value="1"/>
</dbReference>
<protein>
    <recommendedName>
        <fullName evidence="8">RHS repeat-associated core domain-containing protein</fullName>
    </recommendedName>
</protein>
<evidence type="ECO:0000313" key="6">
    <source>
        <dbReference type="EMBL" id="GIJ15794.1"/>
    </source>
</evidence>
<dbReference type="PROSITE" id="PS50231">
    <property type="entry name" value="RICIN_B_LECTIN"/>
    <property type="match status" value="1"/>
</dbReference>
<dbReference type="PANTHER" id="PTHR32305:SF17">
    <property type="entry name" value="TRNA NUCLEASE WAPA"/>
    <property type="match status" value="1"/>
</dbReference>
<dbReference type="PROSITE" id="PS50818">
    <property type="entry name" value="INTEIN_C_TER"/>
    <property type="match status" value="1"/>
</dbReference>
<dbReference type="CDD" id="cd00161">
    <property type="entry name" value="beta-trefoil_Ricin-like"/>
    <property type="match status" value="1"/>
</dbReference>
<evidence type="ECO:0000256" key="2">
    <source>
        <dbReference type="SAM" id="MobiDB-lite"/>
    </source>
</evidence>
<dbReference type="EMBL" id="BOPA01000017">
    <property type="protein sequence ID" value="GIJ15794.1"/>
    <property type="molecule type" value="Genomic_DNA"/>
</dbReference>
<dbReference type="Pfam" id="PF00652">
    <property type="entry name" value="Ricin_B_lectin"/>
    <property type="match status" value="1"/>
</dbReference>
<evidence type="ECO:0000256" key="3">
    <source>
        <dbReference type="SAM" id="SignalP"/>
    </source>
</evidence>
<feature type="region of interest" description="Disordered" evidence="2">
    <location>
        <begin position="2229"/>
        <end position="2321"/>
    </location>
</feature>
<feature type="domain" description="Ricin B lectin" evidence="5">
    <location>
        <begin position="1782"/>
        <end position="1916"/>
    </location>
</feature>
<dbReference type="InterPro" id="IPR000772">
    <property type="entry name" value="Ricin_B_lectin"/>
</dbReference>
<dbReference type="CDD" id="cd00081">
    <property type="entry name" value="Hint"/>
    <property type="match status" value="1"/>
</dbReference>
<dbReference type="Pfam" id="PF25023">
    <property type="entry name" value="TEN_YD-shell"/>
    <property type="match status" value="2"/>
</dbReference>
<organism evidence="6 7">
    <name type="scientific">Micromonospora gifhornensis</name>
    <dbReference type="NCBI Taxonomy" id="84594"/>
    <lineage>
        <taxon>Bacteria</taxon>
        <taxon>Bacillati</taxon>
        <taxon>Actinomycetota</taxon>
        <taxon>Actinomycetes</taxon>
        <taxon>Micromonosporales</taxon>
        <taxon>Micromonosporaceae</taxon>
        <taxon>Micromonospora</taxon>
    </lineage>
</organism>
<feature type="domain" description="Hint" evidence="4">
    <location>
        <begin position="2320"/>
        <end position="2425"/>
    </location>
</feature>
<name>A0ABQ4ID19_9ACTN</name>
<dbReference type="InterPro" id="IPR035992">
    <property type="entry name" value="Ricin_B-like_lectins"/>
</dbReference>
<comment type="caution">
    <text evidence="6">The sequence shown here is derived from an EMBL/GenBank/DDBJ whole genome shotgun (WGS) entry which is preliminary data.</text>
</comment>
<reference evidence="6 7" key="1">
    <citation type="submission" date="2021-01" db="EMBL/GenBank/DDBJ databases">
        <title>Whole genome shotgun sequence of Verrucosispora gifhornensis NBRC 16317.</title>
        <authorList>
            <person name="Komaki H."/>
            <person name="Tamura T."/>
        </authorList>
    </citation>
    <scope>NUCLEOTIDE SEQUENCE [LARGE SCALE GENOMIC DNA]</scope>
    <source>
        <strain evidence="6 7">NBRC 16317</strain>
    </source>
</reference>
<dbReference type="Gene3D" id="2.80.10.50">
    <property type="match status" value="1"/>
</dbReference>
<dbReference type="InterPro" id="IPR056823">
    <property type="entry name" value="TEN-like_YD-shell"/>
</dbReference>
<dbReference type="SUPFAM" id="SSF50370">
    <property type="entry name" value="Ricin B-like lectins"/>
    <property type="match status" value="1"/>
</dbReference>
<dbReference type="RefSeq" id="WP_204291086.1">
    <property type="nucleotide sequence ID" value="NZ_BAAAGZ010000006.1"/>
</dbReference>
<feature type="compositionally biased region" description="Polar residues" evidence="2">
    <location>
        <begin position="2236"/>
        <end position="2264"/>
    </location>
</feature>
<sequence length="2586" mass="276428">MRGTGLLARRWVRPTRTAFVLALSTTMAVTSLPAAAFAVPGPGMSRGTVELPELPEVEQVTPIDPAVTNLLTDEPDPVEPYEPSAIEAWQQGSGSVDLTGVAPGEALPVDDLPVALGVPDGGDPAALAGTWAVDLAAPEASHNAGVSGLIMKITPPATADPEAEVALSVDYTPFADFYGPQAADRFGVMLLPDCVFDDPDGGDCADGGAGFQSTEPGDAPAQVVSSEVALVPVAGASARSAQVAGVDEGAPARRVVTSSVPVGSLLGAELAGRSELGAQAAATGGNVVGVLDTGASSAGDFTATPLLFSGSWAAGASSGAFTYSYQVQVPETAGGLMPKVALSYSSQSVDGRTSATNNQASWIGDGWDYAAGAITRTYVNCRQDSKKAGANNTDHRTADLCWGSKNATLSLGGMTTELVWDQAAGTWTTANGDGSKVQLLKDTSLANGDADGEYWVVTTRDGTKYHFGRHRLPGWTTGQPVTNSVLTVPVYGNHAAEDCYKAGDWAGSACTQAWRWSLDYVEDIHGNVMSLWWAKEENHYARNFNFKAPVKYDRGGYLTRIDYGQRNTNGNVFATVPLARVDFDVKERCFAEGSHTCSDSNFNSQIPHDYRIWYDTPADLGCIAGRKCWNASPSFFTRKRLDKITTYAQRRSGSTALQKVDEYQLTQSFPVLRTGPNTALWLESIQRTGYGVSGDKVKLNPVRFVHNAEDMPNRVKNDHRPGFSRLRISRVVNEYGGETVVTYKKPTGACATGSGLPGKGDTAALKSNTRLCYPNFWHPDPAKDDEIDWFHKYVVESVEELPAIDGAATSTVTTYSYANAGWRLAEQEFTKKARRTYSQFAGFERVTVLTGPPTREMGSEQTKSVTRYFRGMGDDVSVKDNLGNGDEIAKDREPFAGRVAEELTYAKASDADANWLTRSVTYPAATELASRNRDDGLSPLKAWRVTDIRQKAWAKSSGTGDDTRELRTVETRTEYESSYGLPLRIESLGDTGKTGDESCTSLEYVHSTAKHVIGLTKQVRTSPTSCVDANFDDLATLSSAGRVAYDGTTYGTALPANTRGLATQTWSLKADGSGFQSDGTTTFDAIGRVLTRTDPDGKTSRITYTPATGQAYSVSEENSLGHKQTRELDPGRAVTLKTTDPNNQVSHAEYDALGRLVKAWGAGRAPSPSAVPDFRAEYALPEAREDPENPGETIRIPPYVTTFARGHEDRIQTSVTIYDGLGRERQSQVEATNGGRLITDTLYNSAGEVWQTNNAYYAEGSPIGQLFTPASDTVVPNATQYTYDGLGRVVKELPLLNGQPNEARATNYSYGLDHSTVNNPTGAASYRLYTDGLGRTTRVDTFRNTTGTDFTSMRYEYDTRGQLVKATHSANPVPWTWTYDQRGRLTRTTDPDTGTTTMTYDHRDRPLTTTNARGVTVWNGYDELSRPTQQRLGGSGGTLLATYTYDTVAGGKGLPATSTRYTDGLAYTQSVGGYTQDYQPTSTTLTLPQSIADTWGLSREYRYDYTYTDTGLPESTTLPAVGPLPSEKLLVRYTSDGLPLSVSGKDWYGSETVYSPYGQVLRSTLGAHPYRVWTMASYDDASGALTRQQVFREVKGNHLVSDRGYWYDAAGNVTAIREYAAPIAERQCFAYDPRGQLLNAWTSNTQTSCSAGPGTVAAPNATAGVDGTGYWQEYEYDLLGNRTKLVERDLTGRTSTGPITTTYGYGYGVEGGSGAQPRTLDAVSKSYTTPQGAAIVSEAKRLYELTGETKSVTSTRNGDQQELSWTYDGQVERITGSGSKGRTAYMGLAAKCMDLSQRLAQPNQPIQLYSCNGGAWQKWAFTPTPGQNNGNLGTLSVYDDKWCAQPAGTTAGSVLRLQACDGTAGQQFERLPSTAQLKHAASGLCLAAKDGASADNTPIVLLACASGSAAQQWNPQDETRHIYGPGGTRLLTVQGRQATLNLGEAQLTVHPGGSPIDAQRTYSTPGGAVLRHVAATSEQPLTVVAGDHQGSPYAEVNLSGVMEARIRKQDPFGNVRTGAVSGYLRTNQGFLGAVRDDASGFVPLGARLYDPEVGRFLSADPVLDLTDPVQNNGFTYAHNNPVTHSDPSGLSVALTASETAAALAGAGLSSAMIAQAQANMGRSLISVILDSAWYILKEFIGINDAMNCFGGDMWACGSLILNAIPWTKVAKIPSVIRAVNRTINAIQAWQAAKRAAEAVLAAARAAEAAALQAKKLAIERAKKAAQAAKKKAADKVNSTSNKATQSAKKTGNAPQKEAQANSNPKGSSAASGGAGGKGGGGGGKGDSKPGGSSGASNRSNGGTSGNDAGSSGGGESCPVSNSFVPGTRVLMADGSTKAIEDVKPRDKVVVTDPETGRTEVDTVTATITGDGAKQLVKVTIDTDGDQGTEVSEVTATDGHPFWVPELGEWIDATDLQAGQWLQTSAGTYVQITAIDRWSVPRATVHNLTVANIHTYYVVARRTSLLVHNCPPGFFGKLFSGKPSPEDAMDARFRSEAKPVRLGDLRHVRTPDYGTPAHKANDVRDMHDDVLLEAINDPNTKVATIRIYNGVVEEGNHRMREALNRLANPNNKKFNEDTMVRVINVVD</sequence>
<dbReference type="NCBIfam" id="TIGR03696">
    <property type="entry name" value="Rhs_assc_core"/>
    <property type="match status" value="1"/>
</dbReference>
<dbReference type="PANTHER" id="PTHR32305">
    <property type="match status" value="1"/>
</dbReference>
<accession>A0ABQ4ID19</accession>
<dbReference type="NCBIfam" id="TIGR01643">
    <property type="entry name" value="YD_repeat_2x"/>
    <property type="match status" value="1"/>
</dbReference>
<gene>
    <name evidence="6" type="ORF">Vgi01_24780</name>
</gene>
<dbReference type="SUPFAM" id="SSF51294">
    <property type="entry name" value="Hedgehog/intein (Hint) domain"/>
    <property type="match status" value="1"/>
</dbReference>
<evidence type="ECO:0000259" key="4">
    <source>
        <dbReference type="SMART" id="SM00306"/>
    </source>
</evidence>
<keyword evidence="1" id="KW-0677">Repeat</keyword>
<dbReference type="InterPro" id="IPR036844">
    <property type="entry name" value="Hint_dom_sf"/>
</dbReference>
<feature type="signal peptide" evidence="3">
    <location>
        <begin position="1"/>
        <end position="38"/>
    </location>
</feature>
<dbReference type="InterPro" id="IPR030934">
    <property type="entry name" value="Intein_C"/>
</dbReference>
<proteinExistence type="predicted"/>
<dbReference type="InterPro" id="IPR003587">
    <property type="entry name" value="Hint_dom_N"/>
</dbReference>
<evidence type="ECO:0000313" key="7">
    <source>
        <dbReference type="Proteomes" id="UP000647860"/>
    </source>
</evidence>
<dbReference type="InterPro" id="IPR022385">
    <property type="entry name" value="Rhs_assc_core"/>
</dbReference>
<dbReference type="InterPro" id="IPR050708">
    <property type="entry name" value="T6SS_VgrG/RHS"/>
</dbReference>
<feature type="region of interest" description="Disordered" evidence="2">
    <location>
        <begin position="1386"/>
        <end position="1406"/>
    </location>
</feature>
<dbReference type="SMART" id="SM00458">
    <property type="entry name" value="RICIN"/>
    <property type="match status" value="1"/>
</dbReference>
<keyword evidence="3" id="KW-0732">Signal</keyword>
<dbReference type="InterPro" id="IPR006530">
    <property type="entry name" value="YD"/>
</dbReference>
<feature type="compositionally biased region" description="Gly residues" evidence="2">
    <location>
        <begin position="2272"/>
        <end position="2284"/>
    </location>
</feature>
<dbReference type="Gene3D" id="2.180.10.10">
    <property type="entry name" value="RHS repeat-associated core"/>
    <property type="match status" value="2"/>
</dbReference>
<keyword evidence="7" id="KW-1185">Reference proteome</keyword>
<evidence type="ECO:0008006" key="8">
    <source>
        <dbReference type="Google" id="ProtNLM"/>
    </source>
</evidence>